<dbReference type="Gene3D" id="1.25.10.10">
    <property type="entry name" value="Leucine-rich Repeat Variant"/>
    <property type="match status" value="1"/>
</dbReference>
<organism evidence="7 8">
    <name type="scientific">Tuber aestivum</name>
    <name type="common">summer truffle</name>
    <dbReference type="NCBI Taxonomy" id="59557"/>
    <lineage>
        <taxon>Eukaryota</taxon>
        <taxon>Fungi</taxon>
        <taxon>Dikarya</taxon>
        <taxon>Ascomycota</taxon>
        <taxon>Pezizomycotina</taxon>
        <taxon>Pezizomycetes</taxon>
        <taxon>Pezizales</taxon>
        <taxon>Tuberaceae</taxon>
        <taxon>Tuber</taxon>
    </lineage>
</organism>
<protein>
    <submittedName>
        <fullName evidence="7">Uncharacterized protein</fullName>
    </submittedName>
</protein>
<dbReference type="GO" id="GO:0051301">
    <property type="term" value="P:cell division"/>
    <property type="evidence" value="ECO:0007669"/>
    <property type="project" value="UniProtKB-KW"/>
</dbReference>
<keyword evidence="8" id="KW-1185">Reference proteome</keyword>
<keyword evidence="2" id="KW-0132">Cell division</keyword>
<dbReference type="EMBL" id="LN891160">
    <property type="protein sequence ID" value="CUS07926.1"/>
    <property type="molecule type" value="Genomic_DNA"/>
</dbReference>
<evidence type="ECO:0000256" key="4">
    <source>
        <dbReference type="ARBA" id="ARBA00023242"/>
    </source>
</evidence>
<keyword evidence="3" id="KW-0498">Mitosis</keyword>
<feature type="compositionally biased region" description="Basic residues" evidence="6">
    <location>
        <begin position="1393"/>
        <end position="1406"/>
    </location>
</feature>
<evidence type="ECO:0000256" key="6">
    <source>
        <dbReference type="SAM" id="MobiDB-lite"/>
    </source>
</evidence>
<evidence type="ECO:0000256" key="2">
    <source>
        <dbReference type="ARBA" id="ARBA00022618"/>
    </source>
</evidence>
<evidence type="ECO:0000256" key="3">
    <source>
        <dbReference type="ARBA" id="ARBA00022776"/>
    </source>
</evidence>
<dbReference type="PANTHER" id="PTHR12663:SF0">
    <property type="entry name" value="PRECOCIOUS DISSOCIATION OF SISTERS 5, ISOFORM A"/>
    <property type="match status" value="1"/>
</dbReference>
<dbReference type="Pfam" id="PF20168">
    <property type="entry name" value="PDS5"/>
    <property type="match status" value="3"/>
</dbReference>
<reference evidence="7" key="1">
    <citation type="submission" date="2015-10" db="EMBL/GenBank/DDBJ databases">
        <authorList>
            <person name="Regsiter A."/>
            <person name="william w."/>
        </authorList>
    </citation>
    <scope>NUCLEOTIDE SEQUENCE</scope>
    <source>
        <strain evidence="7">Montdore</strain>
    </source>
</reference>
<feature type="compositionally biased region" description="Acidic residues" evidence="6">
    <location>
        <begin position="1469"/>
        <end position="1486"/>
    </location>
</feature>
<feature type="region of interest" description="Disordered" evidence="6">
    <location>
        <begin position="300"/>
        <end position="328"/>
    </location>
</feature>
<dbReference type="GO" id="GO:0005634">
    <property type="term" value="C:nucleus"/>
    <property type="evidence" value="ECO:0007669"/>
    <property type="project" value="UniProtKB-SubCell"/>
</dbReference>
<dbReference type="InterPro" id="IPR016024">
    <property type="entry name" value="ARM-type_fold"/>
</dbReference>
<dbReference type="InterPro" id="IPR039776">
    <property type="entry name" value="Pds5"/>
</dbReference>
<feature type="compositionally biased region" description="Basic residues" evidence="6">
    <location>
        <begin position="1531"/>
        <end position="1546"/>
    </location>
</feature>
<keyword evidence="5" id="KW-0131">Cell cycle</keyword>
<evidence type="ECO:0000313" key="8">
    <source>
        <dbReference type="Proteomes" id="UP001412239"/>
    </source>
</evidence>
<gene>
    <name evidence="7" type="ORF">GSTUAT00007980001</name>
</gene>
<keyword evidence="4" id="KW-0539">Nucleus</keyword>
<dbReference type="Proteomes" id="UP001412239">
    <property type="component" value="Unassembled WGS sequence"/>
</dbReference>
<proteinExistence type="predicted"/>
<dbReference type="PANTHER" id="PTHR12663">
    <property type="entry name" value="ANDROGEN INDUCED INHIBITOR OF PROLIFERATION AS3 / PDS5-RELATED"/>
    <property type="match status" value="1"/>
</dbReference>
<name>A0A292PKA5_9PEZI</name>
<dbReference type="GO" id="GO:0006281">
    <property type="term" value="P:DNA repair"/>
    <property type="evidence" value="ECO:0007669"/>
    <property type="project" value="TreeGrafter"/>
</dbReference>
<comment type="subcellular location">
    <subcellularLocation>
        <location evidence="1">Nucleus</location>
    </subcellularLocation>
</comment>
<feature type="region of interest" description="Disordered" evidence="6">
    <location>
        <begin position="1"/>
        <end position="22"/>
    </location>
</feature>
<feature type="region of interest" description="Disordered" evidence="6">
    <location>
        <begin position="1333"/>
        <end position="1566"/>
    </location>
</feature>
<dbReference type="InterPro" id="IPR011989">
    <property type="entry name" value="ARM-like"/>
</dbReference>
<feature type="compositionally biased region" description="Basic and acidic residues" evidence="6">
    <location>
        <begin position="612"/>
        <end position="625"/>
    </location>
</feature>
<evidence type="ECO:0000256" key="5">
    <source>
        <dbReference type="ARBA" id="ARBA00023306"/>
    </source>
</evidence>
<feature type="region of interest" description="Disordered" evidence="6">
    <location>
        <begin position="226"/>
        <end position="251"/>
    </location>
</feature>
<dbReference type="GO" id="GO:0000785">
    <property type="term" value="C:chromatin"/>
    <property type="evidence" value="ECO:0007669"/>
    <property type="project" value="TreeGrafter"/>
</dbReference>
<feature type="compositionally biased region" description="Basic and acidic residues" evidence="6">
    <location>
        <begin position="234"/>
        <end position="251"/>
    </location>
</feature>
<feature type="region of interest" description="Disordered" evidence="6">
    <location>
        <begin position="600"/>
        <end position="625"/>
    </location>
</feature>
<dbReference type="SUPFAM" id="SSF48371">
    <property type="entry name" value="ARM repeat"/>
    <property type="match status" value="1"/>
</dbReference>
<evidence type="ECO:0000313" key="7">
    <source>
        <dbReference type="EMBL" id="CUS07926.1"/>
    </source>
</evidence>
<feature type="compositionally biased region" description="Low complexity" evidence="6">
    <location>
        <begin position="1366"/>
        <end position="1378"/>
    </location>
</feature>
<sequence length="1566" mass="173389">MARSSRPLAEDEDEQHSSSENALQFHEPLSWKAGKPIPTGTLITRLKALSKELVALEQEAVDRDSLATPAKELVSVGLLQHKDNGVKAYTACCLADMLRLHAPDAPYTAVQLRDIFELFVRQLKGLADAENPYYQQYLYLLESLASVKSVVLISDIPNGEAITLKIFTTFFDLAKPDGPKNVEYQMTDILIQLIEECNSLPTEVVDIIVAQFFRVNQAALQNLAGKKAKPGVPDAKDKGAGMASKGKDEDKQMKLVSALPPPAYNMAKSICNASVDKMARHICQYFSEVILDASPASRARKAGGRHTSMSPGSDLDDPDAETANHEPSAEDLHELHKAHLLVKELWKACPAVLQNVIPQLEQELLAENAELRILATETIGDMALTGNFGSSAPVTWKAWIGRANDRSNIVRSKWTEAAIKIIKERSDLMAVQLVEPVAGRLNDLDDRVRLTACISLGELDYTTITTKLGADLSPFNTYDTAAAAGASTGKAKGKSKVTEEETSGWGKKILHNLGERVRDKKFSVRWEGMFCLARMWNMAYPDILSGNEVIMNQLGWIPSKILDTFYINDAEVNVLLDHVLFGVLIPVNFPPIEKIESRIAADRQTNGKSNGKGKERDAAEAERAKEKEIQEGDKIRVQRLLVLVRGLDPKAKKALFAVPLRQISYAKVMDVFLKSCEDYNGGIIDDGVEEDLVKKALHKFIEWLSQKLPDTPKAKENLMKFAKLHDRRCYQLIRFCFSPDSDYRTVVKALKEIKKRITEAPGSAMTIMETLTPLLYRVSQLIYNKSHVPHIVEFSRTDEYSLGAVAHEVLKEMSSSNPAVFKANVKALSDLLQEQSLSKNHGAADSGAVDTLKACAGFAKSYPKDMPQERKLLDALVNFSLTGRPPAAAKHAVSILMYSANRKVMYASDLLRACVKNFKFGEEHFLAKLACLSQLVLLAPDQCEDESKAITAIAKGVLFKVRNPATEEDQENSKEWVDDELHDDECKAKLLALRILVNRLRAKAETGAGTGAGTTLESVMTLLVKLVNNEGELFPEKNTPRPHQSRLRLLAAQSLLKLSYYKPYEELITPLDFNRLACVAQDNCFEVRNGFVSKVKKYLGTNRLTPRYYTILFLMAYEPVTEAKNETITWIKARMVHMRSTNNMMEIVFARLLSLLAHHPDFGTMIDDLADFANYPRGVEINLHTALPITTKSRGNQNAGDRNFRKQGTETDGADESVRAWFCRFILFYLKAVATEENLSLIYHIAQRVKQFRDGLSKDNSENLYYISELAQAVVRRYADFHHWNIQIWPGKIPLPIKLFAPMASEEMSRGIAMKTFLPVGIDIKLDSLIKPRSAGRQGKKRKSDLAAPSDRTPSSATPARKRYKTSPSAVATPATASRDGPATAGGAAEKRKPGRPPKTPKQKKRPSAEISASERRRSGRATKNVKYAEDDGTSDSEEEVSLNDDSESDVEMEDGDEASDREASPEAPDPEADEVAVEEGAEQEETEKPKRTARSVGRPKKDAVVAISSGRPKRKGATTATTAAASANGGRKKAALPTKNKKAGVKRIEEEDDSSELSDPPSELN</sequence>
<feature type="compositionally biased region" description="Low complexity" evidence="6">
    <location>
        <begin position="1518"/>
        <end position="1528"/>
    </location>
</feature>
<dbReference type="CDD" id="cd19953">
    <property type="entry name" value="PDS5"/>
    <property type="match status" value="1"/>
</dbReference>
<dbReference type="GO" id="GO:0007064">
    <property type="term" value="P:mitotic sister chromatid cohesion"/>
    <property type="evidence" value="ECO:0007669"/>
    <property type="project" value="InterPro"/>
</dbReference>
<feature type="compositionally biased region" description="Acidic residues" evidence="6">
    <location>
        <begin position="1431"/>
        <end position="1458"/>
    </location>
</feature>
<evidence type="ECO:0000256" key="1">
    <source>
        <dbReference type="ARBA" id="ARBA00004123"/>
    </source>
</evidence>
<accession>A0A292PKA5</accession>